<feature type="compositionally biased region" description="Low complexity" evidence="5">
    <location>
        <begin position="350"/>
        <end position="366"/>
    </location>
</feature>
<dbReference type="InterPro" id="IPR012677">
    <property type="entry name" value="Nucleotide-bd_a/b_plait_sf"/>
</dbReference>
<dbReference type="GO" id="GO:0005737">
    <property type="term" value="C:cytoplasm"/>
    <property type="evidence" value="ECO:0007669"/>
    <property type="project" value="TreeGrafter"/>
</dbReference>
<keyword evidence="3" id="KW-0866">Nonsense-mediated mRNA decay</keyword>
<dbReference type="SUPFAM" id="SSF54928">
    <property type="entry name" value="RNA-binding domain, RBD"/>
    <property type="match status" value="2"/>
</dbReference>
<feature type="domain" description="RRM" evidence="6">
    <location>
        <begin position="418"/>
        <end position="486"/>
    </location>
</feature>
<feature type="compositionally biased region" description="Basic and acidic residues" evidence="5">
    <location>
        <begin position="240"/>
        <end position="265"/>
    </location>
</feature>
<dbReference type="CDD" id="cd12455">
    <property type="entry name" value="RRM_like_Smg4_UPF3"/>
    <property type="match status" value="1"/>
</dbReference>
<feature type="region of interest" description="Disordered" evidence="5">
    <location>
        <begin position="489"/>
        <end position="534"/>
    </location>
</feature>
<dbReference type="EMBL" id="NKHZ01000039">
    <property type="protein sequence ID" value="PNS18758.1"/>
    <property type="molecule type" value="Genomic_DNA"/>
</dbReference>
<dbReference type="GO" id="GO:0003729">
    <property type="term" value="F:mRNA binding"/>
    <property type="evidence" value="ECO:0007669"/>
    <property type="project" value="TreeGrafter"/>
</dbReference>
<dbReference type="Proteomes" id="UP000243797">
    <property type="component" value="Unassembled WGS sequence"/>
</dbReference>
<evidence type="ECO:0000256" key="3">
    <source>
        <dbReference type="ARBA" id="ARBA00023161"/>
    </source>
</evidence>
<accession>A0A2K1QUL4</accession>
<dbReference type="PANTHER" id="PTHR13112:SF0">
    <property type="entry name" value="FI21285P1"/>
    <property type="match status" value="1"/>
</dbReference>
<evidence type="ECO:0000256" key="2">
    <source>
        <dbReference type="ARBA" id="ARBA00005991"/>
    </source>
</evidence>
<dbReference type="InterPro" id="IPR000504">
    <property type="entry name" value="RRM_dom"/>
</dbReference>
<evidence type="ECO:0000256" key="4">
    <source>
        <dbReference type="ARBA" id="ARBA00023242"/>
    </source>
</evidence>
<dbReference type="OrthoDB" id="18087at2759"/>
<evidence type="ECO:0000259" key="6">
    <source>
        <dbReference type="SMART" id="SM00360"/>
    </source>
</evidence>
<evidence type="ECO:0000256" key="1">
    <source>
        <dbReference type="ARBA" id="ARBA00004123"/>
    </source>
</evidence>
<dbReference type="AlphaFoldDB" id="A0A2K1QUL4"/>
<comment type="caution">
    <text evidence="7">The sequence shown here is derived from an EMBL/GenBank/DDBJ whole genome shotgun (WGS) entry which is preliminary data.</text>
</comment>
<dbReference type="CDD" id="cd00590">
    <property type="entry name" value="RRM_SF"/>
    <property type="match status" value="1"/>
</dbReference>
<feature type="compositionally biased region" description="Low complexity" evidence="5">
    <location>
        <begin position="208"/>
        <end position="218"/>
    </location>
</feature>
<name>A0A2K1QUL4_9PEZI</name>
<proteinExistence type="inferred from homology"/>
<feature type="compositionally biased region" description="Polar residues" evidence="5">
    <location>
        <begin position="314"/>
        <end position="327"/>
    </location>
</feature>
<dbReference type="PANTHER" id="PTHR13112">
    <property type="entry name" value="UPF3 REGULATOR OF NONSENSE TRANSCRIPTS-LIKE PROTEIN"/>
    <property type="match status" value="1"/>
</dbReference>
<dbReference type="InterPro" id="IPR039722">
    <property type="entry name" value="Upf3"/>
</dbReference>
<dbReference type="GO" id="GO:0005730">
    <property type="term" value="C:nucleolus"/>
    <property type="evidence" value="ECO:0007669"/>
    <property type="project" value="TreeGrafter"/>
</dbReference>
<dbReference type="Gene3D" id="3.30.70.330">
    <property type="match status" value="2"/>
</dbReference>
<dbReference type="InParanoid" id="A0A2K1QUL4"/>
<feature type="compositionally biased region" description="Low complexity" evidence="5">
    <location>
        <begin position="521"/>
        <end position="534"/>
    </location>
</feature>
<dbReference type="SMART" id="SM00360">
    <property type="entry name" value="RRM"/>
    <property type="match status" value="1"/>
</dbReference>
<feature type="compositionally biased region" description="Basic and acidic residues" evidence="5">
    <location>
        <begin position="219"/>
        <end position="231"/>
    </location>
</feature>
<comment type="similarity">
    <text evidence="2">Belongs to the RENT3 family.</text>
</comment>
<dbReference type="GO" id="GO:0000184">
    <property type="term" value="P:nuclear-transcribed mRNA catabolic process, nonsense-mediated decay"/>
    <property type="evidence" value="ECO:0007669"/>
    <property type="project" value="UniProtKB-KW"/>
</dbReference>
<comment type="subcellular location">
    <subcellularLocation>
        <location evidence="1">Nucleus</location>
    </subcellularLocation>
</comment>
<feature type="compositionally biased region" description="Low complexity" evidence="5">
    <location>
        <begin position="382"/>
        <end position="403"/>
    </location>
</feature>
<evidence type="ECO:0000256" key="5">
    <source>
        <dbReference type="SAM" id="MobiDB-lite"/>
    </source>
</evidence>
<evidence type="ECO:0000313" key="7">
    <source>
        <dbReference type="EMBL" id="PNS18758.1"/>
    </source>
</evidence>
<reference evidence="7 8" key="1">
    <citation type="submission" date="2017-06" db="EMBL/GenBank/DDBJ databases">
        <title>Draft genome sequence of a variant of Elsinoe murrayae.</title>
        <authorList>
            <person name="Cheng Q."/>
        </authorList>
    </citation>
    <scope>NUCLEOTIDE SEQUENCE [LARGE SCALE GENOMIC DNA]</scope>
    <source>
        <strain evidence="7 8">CQ-2017a</strain>
    </source>
</reference>
<keyword evidence="4" id="KW-0539">Nucleus</keyword>
<organism evidence="7 8">
    <name type="scientific">Sphaceloma murrayae</name>
    <dbReference type="NCBI Taxonomy" id="2082308"/>
    <lineage>
        <taxon>Eukaryota</taxon>
        <taxon>Fungi</taxon>
        <taxon>Dikarya</taxon>
        <taxon>Ascomycota</taxon>
        <taxon>Pezizomycotina</taxon>
        <taxon>Dothideomycetes</taxon>
        <taxon>Dothideomycetidae</taxon>
        <taxon>Myriangiales</taxon>
        <taxon>Elsinoaceae</taxon>
        <taxon>Sphaceloma</taxon>
    </lineage>
</organism>
<dbReference type="STRING" id="2082308.A0A2K1QUL4"/>
<evidence type="ECO:0000313" key="8">
    <source>
        <dbReference type="Proteomes" id="UP000243797"/>
    </source>
</evidence>
<feature type="compositionally biased region" description="Low complexity" evidence="5">
    <location>
        <begin position="271"/>
        <end position="282"/>
    </location>
</feature>
<dbReference type="GO" id="GO:0045727">
    <property type="term" value="P:positive regulation of translation"/>
    <property type="evidence" value="ECO:0007669"/>
    <property type="project" value="TreeGrafter"/>
</dbReference>
<dbReference type="Pfam" id="PF03467">
    <property type="entry name" value="Smg4_UPF3"/>
    <property type="match status" value="1"/>
</dbReference>
<dbReference type="InterPro" id="IPR005120">
    <property type="entry name" value="UPF3_dom"/>
</dbReference>
<sequence>MPSKPTVNGTQAAPHGTAGIINVNPAAIQPQANKPSARLKVLVRRLPPGLTQEEFQAAFGDEWKVGSGKVDWIEYRQGKIRSPGKQPEQSRCYVHFLDESQIRPFEAKFLSITFHDVKGTHRHPELKHLPPMLEFAPLQRVPIAKPRIDTRQGTVDQDPEYMAFLESETMALPKAAAIDSTLPERTKETVTSTPLIEALREKKAAKAKAAAAKATKQSQKADETGSLDKPKPVQGKTKKGKEDVKPSAKDGKNKEATKTAAREAKPTSNEASSAPAGTASPPTRKRERAPANIKTMLQRDLGLAPSNRRGAREPSSSNQGSNATTEQGKAPPTEPSSAVTRNARARREAPAAAKPAPSESAKNPPAQASPRAPKSKTNPGPAVNSNSATATPATASANATQTARPMKAPSKPSPGATKAYLKHANASQGITEELLRGALTQFGDIVSLEIDKRKGTALAEYKTPEALAAAMAKRSVPVAQGAVEVLEFKEKPTGAPRSAASGRGTTRGHRGRGGSRGVSGGASSPAAAGADAAG</sequence>
<protein>
    <recommendedName>
        <fullName evidence="6">RRM domain-containing protein</fullName>
    </recommendedName>
</protein>
<keyword evidence="8" id="KW-1185">Reference proteome</keyword>
<feature type="region of interest" description="Disordered" evidence="5">
    <location>
        <begin position="208"/>
        <end position="421"/>
    </location>
</feature>
<dbReference type="InterPro" id="IPR035979">
    <property type="entry name" value="RBD_domain_sf"/>
</dbReference>
<gene>
    <name evidence="7" type="ORF">CAC42_5297</name>
</gene>